<dbReference type="AlphaFoldDB" id="A0A1B9NUN0"/>
<dbReference type="Gene3D" id="3.30.429.10">
    <property type="entry name" value="Macrophage Migration Inhibitory Factor"/>
    <property type="match status" value="1"/>
</dbReference>
<protein>
    <recommendedName>
        <fullName evidence="3">4-oxalocrotonate tautomerase</fullName>
    </recommendedName>
</protein>
<dbReference type="SUPFAM" id="SSF55331">
    <property type="entry name" value="Tautomerase/MIF"/>
    <property type="match status" value="1"/>
</dbReference>
<gene>
    <name evidence="1" type="ORF">A6E04_18035</name>
</gene>
<dbReference type="PANTHER" id="PTHR38460:SF1">
    <property type="entry name" value="TAUTOMERASE YOLI-RELATED"/>
    <property type="match status" value="1"/>
</dbReference>
<proteinExistence type="predicted"/>
<name>A0A1B9NUN0_ALILO</name>
<evidence type="ECO:0008006" key="3">
    <source>
        <dbReference type="Google" id="ProtNLM"/>
    </source>
</evidence>
<sequence length="128" mass="14528">MVVVYGIKENLDPIKAKLSDVIQSCLNSEIGLPEDKRAHRFIPMDKEDFYYPDGRSNAYTVIEINMMEGRAVETKKALIRSLFSTIECELGISPIDVEITIKEQPAHCWGFRGMTGDEAKDLKYQVNV</sequence>
<dbReference type="Pfam" id="PF14552">
    <property type="entry name" value="Tautomerase_2"/>
    <property type="match status" value="1"/>
</dbReference>
<accession>A0A1B9NUN0</accession>
<dbReference type="Proteomes" id="UP000093523">
    <property type="component" value="Unassembled WGS sequence"/>
</dbReference>
<reference evidence="1 2" key="1">
    <citation type="submission" date="2016-06" db="EMBL/GenBank/DDBJ databases">
        <authorList>
            <person name="Kjaerup R.B."/>
            <person name="Dalgaard T.S."/>
            <person name="Juul-Madsen H.R."/>
        </authorList>
    </citation>
    <scope>NUCLEOTIDE SEQUENCE [LARGE SCALE GENOMIC DNA]</scope>
    <source>
        <strain evidence="1 2">1S159</strain>
    </source>
</reference>
<dbReference type="InterPro" id="IPR037479">
    <property type="entry name" value="Tauto_MSAD"/>
</dbReference>
<evidence type="ECO:0000313" key="1">
    <source>
        <dbReference type="EMBL" id="OCH17761.1"/>
    </source>
</evidence>
<dbReference type="STRING" id="688.A6E04_18035"/>
<dbReference type="RefSeq" id="WP_065612025.1">
    <property type="nucleotide sequence ID" value="NZ_CAWMPN010000027.1"/>
</dbReference>
<dbReference type="EMBL" id="MAJU01000027">
    <property type="protein sequence ID" value="OCH17761.1"/>
    <property type="molecule type" value="Genomic_DNA"/>
</dbReference>
<evidence type="ECO:0000313" key="2">
    <source>
        <dbReference type="Proteomes" id="UP000093523"/>
    </source>
</evidence>
<dbReference type="InterPro" id="IPR014347">
    <property type="entry name" value="Tautomerase/MIF_sf"/>
</dbReference>
<comment type="caution">
    <text evidence="1">The sequence shown here is derived from an EMBL/GenBank/DDBJ whole genome shotgun (WGS) entry which is preliminary data.</text>
</comment>
<dbReference type="PANTHER" id="PTHR38460">
    <property type="entry name" value="TAUTOMERASE YOLI-RELATED"/>
    <property type="match status" value="1"/>
</dbReference>
<organism evidence="1 2">
    <name type="scientific">Aliivibrio logei</name>
    <name type="common">Vibrio logei</name>
    <dbReference type="NCBI Taxonomy" id="688"/>
    <lineage>
        <taxon>Bacteria</taxon>
        <taxon>Pseudomonadati</taxon>
        <taxon>Pseudomonadota</taxon>
        <taxon>Gammaproteobacteria</taxon>
        <taxon>Vibrionales</taxon>
        <taxon>Vibrionaceae</taxon>
        <taxon>Aliivibrio</taxon>
    </lineage>
</organism>
<dbReference type="OrthoDB" id="9804765at2"/>